<organism evidence="2 3">
    <name type="scientific">Eeniella nana</name>
    <name type="common">Yeast</name>
    <name type="synonym">Brettanomyces nanus</name>
    <dbReference type="NCBI Taxonomy" id="13502"/>
    <lineage>
        <taxon>Eukaryota</taxon>
        <taxon>Fungi</taxon>
        <taxon>Dikarya</taxon>
        <taxon>Ascomycota</taxon>
        <taxon>Saccharomycotina</taxon>
        <taxon>Pichiomycetes</taxon>
        <taxon>Pichiales</taxon>
        <taxon>Pichiaceae</taxon>
        <taxon>Brettanomyces</taxon>
    </lineage>
</organism>
<dbReference type="AlphaFoldDB" id="A0A875RPH5"/>
<dbReference type="GeneID" id="62195791"/>
<name>A0A875RPH5_EENNA</name>
<dbReference type="Proteomes" id="UP000662931">
    <property type="component" value="Chromosome 2"/>
</dbReference>
<evidence type="ECO:0000313" key="3">
    <source>
        <dbReference type="Proteomes" id="UP000662931"/>
    </source>
</evidence>
<protein>
    <submittedName>
        <fullName evidence="2">Uncharacterized protein</fullName>
    </submittedName>
</protein>
<feature type="region of interest" description="Disordered" evidence="1">
    <location>
        <begin position="1"/>
        <end position="43"/>
    </location>
</feature>
<dbReference type="RefSeq" id="XP_038778615.1">
    <property type="nucleotide sequence ID" value="XM_038922687.1"/>
</dbReference>
<evidence type="ECO:0000313" key="2">
    <source>
        <dbReference type="EMBL" id="QPG75050.1"/>
    </source>
</evidence>
<dbReference type="OrthoDB" id="3995094at2759"/>
<feature type="compositionally biased region" description="Basic and acidic residues" evidence="1">
    <location>
        <begin position="173"/>
        <end position="198"/>
    </location>
</feature>
<dbReference type="EMBL" id="CP064813">
    <property type="protein sequence ID" value="QPG75050.1"/>
    <property type="molecule type" value="Genomic_DNA"/>
</dbReference>
<keyword evidence="3" id="KW-1185">Reference proteome</keyword>
<proteinExistence type="predicted"/>
<evidence type="ECO:0000256" key="1">
    <source>
        <dbReference type="SAM" id="MobiDB-lite"/>
    </source>
</evidence>
<feature type="compositionally biased region" description="Polar residues" evidence="1">
    <location>
        <begin position="13"/>
        <end position="43"/>
    </location>
</feature>
<sequence>MNKVVDQVIGTPETFTTVSSDTQSHSHGSVSPQPGLSYTPSESLDSYAGYNTVKQDPFDDEWSAELTMLIGDAKLSQAQTEVHAPTEAPTIANLAPLFIPLTPNNSVQYSSLQANVDDSNPTTEHQVNEWDMCLQDIQIACASNTPITHKRSHDMQQIPMKMVKRQRCISSKPELETPKSDESKNPEKLEDPSEKLKTRPRQENKFLKCFSYLKTNYLNLCSTYNCLLVKYDNSEAEKVKLKIQNRELKGLMDGLLHEVNVLRAKERREKRATINGTWTQKL</sequence>
<dbReference type="KEGG" id="bnn:FOA43_002390"/>
<reference evidence="2" key="1">
    <citation type="submission" date="2020-10" db="EMBL/GenBank/DDBJ databases">
        <authorList>
            <person name="Roach M.J.R."/>
        </authorList>
    </citation>
    <scope>NUCLEOTIDE SEQUENCE</scope>
    <source>
        <strain evidence="2">CBS 1945</strain>
    </source>
</reference>
<feature type="region of interest" description="Disordered" evidence="1">
    <location>
        <begin position="170"/>
        <end position="198"/>
    </location>
</feature>
<gene>
    <name evidence="2" type="ORF">FOA43_002390</name>
</gene>
<accession>A0A875RPH5</accession>